<dbReference type="Gene3D" id="1.20.1370.10">
    <property type="entry name" value="Hemocyanin, N-terminal domain"/>
    <property type="match status" value="1"/>
</dbReference>
<organism evidence="6">
    <name type="scientific">Locusta migratoria</name>
    <name type="common">Migratory locust</name>
    <dbReference type="NCBI Taxonomy" id="7004"/>
    <lineage>
        <taxon>Eukaryota</taxon>
        <taxon>Metazoa</taxon>
        <taxon>Ecdysozoa</taxon>
        <taxon>Arthropoda</taxon>
        <taxon>Hexapoda</taxon>
        <taxon>Insecta</taxon>
        <taxon>Pterygota</taxon>
        <taxon>Neoptera</taxon>
        <taxon>Polyneoptera</taxon>
        <taxon>Orthoptera</taxon>
        <taxon>Caelifera</taxon>
        <taxon>Acrididea</taxon>
        <taxon>Acridomorpha</taxon>
        <taxon>Acridoidea</taxon>
        <taxon>Acrididae</taxon>
        <taxon>Oedipodinae</taxon>
        <taxon>Locusta</taxon>
    </lineage>
</organism>
<dbReference type="InterPro" id="IPR008922">
    <property type="entry name" value="Di-copper_centre_dom_sf"/>
</dbReference>
<feature type="domain" description="Hemocyanin N-terminal" evidence="4">
    <location>
        <begin position="34"/>
        <end position="155"/>
    </location>
</feature>
<evidence type="ECO:0000256" key="1">
    <source>
        <dbReference type="ARBA" id="ARBA00022761"/>
    </source>
</evidence>
<dbReference type="Pfam" id="PF00372">
    <property type="entry name" value="Hemocyanin_M"/>
    <property type="match status" value="2"/>
</dbReference>
<dbReference type="InterPro" id="IPR005203">
    <property type="entry name" value="Hemocyanin_C"/>
</dbReference>
<dbReference type="Gene3D" id="1.10.1280.10">
    <property type="entry name" value="Di-copper center containing domain from catechol oxidase"/>
    <property type="match status" value="2"/>
</dbReference>
<feature type="domain" description="Hemocyanin middle" evidence="3">
    <location>
        <begin position="162"/>
        <end position="297"/>
    </location>
</feature>
<feature type="chain" id="PRO_5003142623" evidence="2">
    <location>
        <begin position="21"/>
        <end position="657"/>
    </location>
</feature>
<keyword evidence="1" id="KW-0758">Storage protein</keyword>
<dbReference type="PANTHER" id="PTHR11511:SF5">
    <property type="entry name" value="FAT-BODY PROTEIN 1-RELATED"/>
    <property type="match status" value="1"/>
</dbReference>
<feature type="domain" description="Hemocyanin middle" evidence="3">
    <location>
        <begin position="298"/>
        <end position="401"/>
    </location>
</feature>
<dbReference type="InterPro" id="IPR005204">
    <property type="entry name" value="Hemocyanin_N"/>
</dbReference>
<dbReference type="SMR" id="E0WBM6"/>
<evidence type="ECO:0000256" key="2">
    <source>
        <dbReference type="SAM" id="SignalP"/>
    </source>
</evidence>
<evidence type="ECO:0000313" key="6">
    <source>
        <dbReference type="EMBL" id="ACU78068.1"/>
    </source>
</evidence>
<reference evidence="6" key="1">
    <citation type="submission" date="2009-01" db="EMBL/GenBank/DDBJ databases">
        <title>Hexamerin genes expression involved in phase change of the migratory locust.</title>
        <authorList>
            <person name="Wang X."/>
            <person name="Guo W."/>
            <person name="Ma Z."/>
            <person name="Kang L."/>
        </authorList>
    </citation>
    <scope>NUCLEOTIDE SEQUENCE</scope>
</reference>
<dbReference type="PANTHER" id="PTHR11511">
    <property type="entry name" value="LARVAL STORAGE PROTEIN/PHENOLOXIDASE"/>
    <property type="match status" value="1"/>
</dbReference>
<dbReference type="InterPro" id="IPR013788">
    <property type="entry name" value="Hemocyanin/hexamerin"/>
</dbReference>
<dbReference type="InterPro" id="IPR036697">
    <property type="entry name" value="Hemocyanin_N_sf"/>
</dbReference>
<dbReference type="SUPFAM" id="SSF48050">
    <property type="entry name" value="Hemocyanin, N-terminal domain"/>
    <property type="match status" value="1"/>
</dbReference>
<evidence type="ECO:0000259" key="3">
    <source>
        <dbReference type="Pfam" id="PF00372"/>
    </source>
</evidence>
<evidence type="ECO:0000259" key="5">
    <source>
        <dbReference type="Pfam" id="PF03723"/>
    </source>
</evidence>
<dbReference type="GO" id="GO:0005615">
    <property type="term" value="C:extracellular space"/>
    <property type="evidence" value="ECO:0007669"/>
    <property type="project" value="UniProtKB-ARBA"/>
</dbReference>
<dbReference type="Gene3D" id="2.60.40.1520">
    <property type="entry name" value="Hemocyanin, C-terminal domain"/>
    <property type="match status" value="1"/>
</dbReference>
<dbReference type="Pfam" id="PF03723">
    <property type="entry name" value="Hemocyanin_C"/>
    <property type="match status" value="1"/>
</dbReference>
<dbReference type="SUPFAM" id="SSF48056">
    <property type="entry name" value="Di-copper centre-containing domain"/>
    <property type="match status" value="1"/>
</dbReference>
<dbReference type="SUPFAM" id="SSF81296">
    <property type="entry name" value="E set domains"/>
    <property type="match status" value="1"/>
</dbReference>
<dbReference type="AlphaFoldDB" id="E0WBM6"/>
<feature type="domain" description="Hemocyanin C-terminal" evidence="5">
    <location>
        <begin position="413"/>
        <end position="648"/>
    </location>
</feature>
<dbReference type="InterPro" id="IPR037020">
    <property type="entry name" value="Hemocyanin_C_sf"/>
</dbReference>
<evidence type="ECO:0000259" key="4">
    <source>
        <dbReference type="Pfam" id="PF03722"/>
    </source>
</evidence>
<feature type="signal peptide" evidence="2">
    <location>
        <begin position="1"/>
        <end position="20"/>
    </location>
</feature>
<dbReference type="InterPro" id="IPR014756">
    <property type="entry name" value="Ig_E-set"/>
</dbReference>
<dbReference type="Pfam" id="PF03722">
    <property type="entry name" value="Hemocyanin_N"/>
    <property type="match status" value="1"/>
</dbReference>
<accession>E0WBM6</accession>
<protein>
    <submittedName>
        <fullName evidence="6">Hexamerin-like protein 1</fullName>
    </submittedName>
</protein>
<proteinExistence type="evidence at transcript level"/>
<name>E0WBM6_LOCMI</name>
<dbReference type="InterPro" id="IPR000896">
    <property type="entry name" value="Hemocyanin/hexamerin_mid_dom"/>
</dbReference>
<dbReference type="GO" id="GO:0045735">
    <property type="term" value="F:nutrient reservoir activity"/>
    <property type="evidence" value="ECO:0007669"/>
    <property type="project" value="UniProtKB-KW"/>
</dbReference>
<dbReference type="EMBL" id="FJ609738">
    <property type="protein sequence ID" value="ACU78068.1"/>
    <property type="molecule type" value="mRNA"/>
</dbReference>
<keyword evidence="2" id="KW-0732">Signal</keyword>
<dbReference type="PRINTS" id="PR00187">
    <property type="entry name" value="HAEMOCYANIN"/>
</dbReference>
<sequence length="657" mass="75910">MSTAVTLLLAAAALLGLACATINPAPHVTADKDFLLRQKKILQIFWHVGQPLLDTELKAIADSFKLEEHAGDFKDPELVKTFVKYYSHGYFKKRGEPFSIHYKYDFLQAKALVDLLYQAKDFDTFYKTALWARENFNQGLFVYAFNVAKLHRDDVFDVVIPPFYEIYPHLYVSPDVIREAWAATLEGKTFDESKPYVIRANYSGYPHAHNADELISYYTEDIGLGAYLDYVHYRYPFWAKLDEYNQANYTRRGDHFYYGIKATLSRYYLERLSNHLPDIEPVDYKKPIPGSKPYGPFVQYLGTLERRLWEAIDSGFVFDKEFKKYSLRDPLSIEIFGRIVEGNADSINKDYYGSFYNGLLKYLGHGDLFIKNVHEEEPSELDRPASTFRSPVYYKIVKRISVILDQFKNHLGPYTQKELALPGVEVKSLTVDKLVTYFEDYDFELNNAIPVASIEQAKKLNVVARVPRLTHKPFNYHVKVTSDKDIDVFVRFFVGPRYDVYGKELSLNEKRHNFVYIDSFVYKLKQGENELVRNSKDFNYYGQLPLSFGKLYQATEAALVGDAQPYIDDFVHKYGDIERLALPRGTRSGLPLSTFVIITPFTHKTISRSNPYTDDVGSKVSFFPFDRPINELDFYVPNVHFGEAVVLHRNADEVAAP</sequence>